<dbReference type="AlphaFoldDB" id="A0A813D682"/>
<evidence type="ECO:0000313" key="2">
    <source>
        <dbReference type="Proteomes" id="UP000654075"/>
    </source>
</evidence>
<dbReference type="Proteomes" id="UP000654075">
    <property type="component" value="Unassembled WGS sequence"/>
</dbReference>
<organism evidence="1 2">
    <name type="scientific">Polarella glacialis</name>
    <name type="common">Dinoflagellate</name>
    <dbReference type="NCBI Taxonomy" id="89957"/>
    <lineage>
        <taxon>Eukaryota</taxon>
        <taxon>Sar</taxon>
        <taxon>Alveolata</taxon>
        <taxon>Dinophyceae</taxon>
        <taxon>Suessiales</taxon>
        <taxon>Suessiaceae</taxon>
        <taxon>Polarella</taxon>
    </lineage>
</organism>
<dbReference type="EMBL" id="CAJNNV010000974">
    <property type="protein sequence ID" value="CAE8584011.1"/>
    <property type="molecule type" value="Genomic_DNA"/>
</dbReference>
<comment type="caution">
    <text evidence="1">The sequence shown here is derived from an EMBL/GenBank/DDBJ whole genome shotgun (WGS) entry which is preliminary data.</text>
</comment>
<name>A0A813D682_POLGL</name>
<sequence>DNAWVGLAFAHYAAASKDSCFATVARDILQALKVSDQCTDALQGYTARFRPSPAKYRSTEHNTDMFALARILGDAGAQKRASDFVHGMYGHDHKYAHAYTTGTAGYTECDASTPPAEPVAADVQFLGLLADVDPAEDRKAAALAFALRPARFDGMLTHDRDLIGNGSDHADIGHTLEGLRFSSSGHGVQWETTASALMAMSLYKQRYGEEHHVGVKLGERIAAIRSSFLHLLDTYGAVPASVLGGNLEAWKTGDTHAHYPGGSDTGRVGQYSVQTIFVGCFFKQ</sequence>
<proteinExistence type="predicted"/>
<protein>
    <submittedName>
        <fullName evidence="1">Uncharacterized protein</fullName>
    </submittedName>
</protein>
<reference evidence="1" key="1">
    <citation type="submission" date="2021-02" db="EMBL/GenBank/DDBJ databases">
        <authorList>
            <person name="Dougan E. K."/>
            <person name="Rhodes N."/>
            <person name="Thang M."/>
            <person name="Chan C."/>
        </authorList>
    </citation>
    <scope>NUCLEOTIDE SEQUENCE</scope>
</reference>
<evidence type="ECO:0000313" key="1">
    <source>
        <dbReference type="EMBL" id="CAE8584011.1"/>
    </source>
</evidence>
<accession>A0A813D682</accession>
<dbReference type="OrthoDB" id="420938at2759"/>
<feature type="non-terminal residue" evidence="1">
    <location>
        <position position="284"/>
    </location>
</feature>
<keyword evidence="2" id="KW-1185">Reference proteome</keyword>
<gene>
    <name evidence="1" type="ORF">PGLA1383_LOCUS2957</name>
</gene>